<evidence type="ECO:0000313" key="3">
    <source>
        <dbReference type="Proteomes" id="UP000317243"/>
    </source>
</evidence>
<dbReference type="EMBL" id="SIHI01000057">
    <property type="protein sequence ID" value="TWT40054.1"/>
    <property type="molecule type" value="Genomic_DNA"/>
</dbReference>
<dbReference type="Proteomes" id="UP000317243">
    <property type="component" value="Unassembled WGS sequence"/>
</dbReference>
<dbReference type="Gene3D" id="3.40.50.1110">
    <property type="entry name" value="SGNH hydrolase"/>
    <property type="match status" value="1"/>
</dbReference>
<evidence type="ECO:0000313" key="2">
    <source>
        <dbReference type="EMBL" id="TWT40054.1"/>
    </source>
</evidence>
<reference evidence="2 3" key="1">
    <citation type="submission" date="2019-02" db="EMBL/GenBank/DDBJ databases">
        <title>Deep-cultivation of Planctomycetes and their phenomic and genomic characterization uncovers novel biology.</title>
        <authorList>
            <person name="Wiegand S."/>
            <person name="Jogler M."/>
            <person name="Boedeker C."/>
            <person name="Pinto D."/>
            <person name="Vollmers J."/>
            <person name="Rivas-Marin E."/>
            <person name="Kohn T."/>
            <person name="Peeters S.H."/>
            <person name="Heuer A."/>
            <person name="Rast P."/>
            <person name="Oberbeckmann S."/>
            <person name="Bunk B."/>
            <person name="Jeske O."/>
            <person name="Meyerdierks A."/>
            <person name="Storesund J.E."/>
            <person name="Kallscheuer N."/>
            <person name="Luecker S."/>
            <person name="Lage O.M."/>
            <person name="Pohl T."/>
            <person name="Merkel B.J."/>
            <person name="Hornburger P."/>
            <person name="Mueller R.-W."/>
            <person name="Bruemmer F."/>
            <person name="Labrenz M."/>
            <person name="Spormann A.M."/>
            <person name="Op Den Camp H."/>
            <person name="Overmann J."/>
            <person name="Amann R."/>
            <person name="Jetten M.S.M."/>
            <person name="Mascher T."/>
            <person name="Medema M.H."/>
            <person name="Devos D.P."/>
            <person name="Kaster A.-K."/>
            <person name="Ovreas L."/>
            <person name="Rohde M."/>
            <person name="Galperin M.Y."/>
            <person name="Jogler C."/>
        </authorList>
    </citation>
    <scope>NUCLEOTIDE SEQUENCE [LARGE SCALE GENOMIC DNA]</scope>
    <source>
        <strain evidence="2 3">KOR42</strain>
    </source>
</reference>
<dbReference type="RefSeq" id="WP_146512316.1">
    <property type="nucleotide sequence ID" value="NZ_SIHI01000057.1"/>
</dbReference>
<feature type="chain" id="PRO_5023127533" description="EF-hand domain-containing protein" evidence="1">
    <location>
        <begin position="23"/>
        <end position="398"/>
    </location>
</feature>
<dbReference type="InterPro" id="IPR036514">
    <property type="entry name" value="SGNH_hydro_sf"/>
</dbReference>
<feature type="signal peptide" evidence="1">
    <location>
        <begin position="1"/>
        <end position="22"/>
    </location>
</feature>
<accession>A0A5C5VN25</accession>
<dbReference type="GO" id="GO:0016788">
    <property type="term" value="F:hydrolase activity, acting on ester bonds"/>
    <property type="evidence" value="ECO:0007669"/>
    <property type="project" value="UniProtKB-ARBA"/>
</dbReference>
<gene>
    <name evidence="2" type="ORF">KOR42_50210</name>
</gene>
<sequence length="398" mass="45179" precursor="true">MKRLVSAVFCLVSLSFCVSTYAQDSDAKLKRWLKRFPDADTNQDGKLSTAEAESYIKQRQASRSKNVGAPRVFAVDPGWKEERFPEHAVCYKSPDEIAKLYAKQLEGSEPVVRYAKPSDGSLRIVGNGHSFMAPGYKTFPVIVEAAGLKQPPLLTHTGGGMTGSTRYKWEQENGIFGFDGKPTQKLLSSIANSEWDAMMWGPYFNDHPEYYSCWIDFCLKYNPDMKFYLSDAWPQLSQLNEIPKSEEKLTPEVIAQLGEERFEAYSKIINELNEQYGDRVFIMPTCEAMVQCVKYFDEGKLPGIDGIHKAVGNQERSLWRDQLGHLGPGLDRLEGYVFYATLYGRNPQNIPGDIFEDSQFPNQTLDRRFREIAWQAVLRNPLSGVVDKNENGIADDRE</sequence>
<organism evidence="2 3">
    <name type="scientific">Thalassoglobus neptunius</name>
    <dbReference type="NCBI Taxonomy" id="1938619"/>
    <lineage>
        <taxon>Bacteria</taxon>
        <taxon>Pseudomonadati</taxon>
        <taxon>Planctomycetota</taxon>
        <taxon>Planctomycetia</taxon>
        <taxon>Planctomycetales</taxon>
        <taxon>Planctomycetaceae</taxon>
        <taxon>Thalassoglobus</taxon>
    </lineage>
</organism>
<evidence type="ECO:0008006" key="4">
    <source>
        <dbReference type="Google" id="ProtNLM"/>
    </source>
</evidence>
<name>A0A5C5VN25_9PLAN</name>
<keyword evidence="3" id="KW-1185">Reference proteome</keyword>
<comment type="caution">
    <text evidence="2">The sequence shown here is derived from an EMBL/GenBank/DDBJ whole genome shotgun (WGS) entry which is preliminary data.</text>
</comment>
<protein>
    <recommendedName>
        <fullName evidence="4">EF-hand domain-containing protein</fullName>
    </recommendedName>
</protein>
<evidence type="ECO:0000256" key="1">
    <source>
        <dbReference type="SAM" id="SignalP"/>
    </source>
</evidence>
<dbReference type="OrthoDB" id="250838at2"/>
<dbReference type="AlphaFoldDB" id="A0A5C5VN25"/>
<proteinExistence type="predicted"/>
<keyword evidence="1" id="KW-0732">Signal</keyword>